<proteinExistence type="predicted"/>
<name>A0A6M3LTQ5_9ZZZZ</name>
<keyword evidence="1" id="KW-0812">Transmembrane</keyword>
<protein>
    <submittedName>
        <fullName evidence="2">Uncharacterized protein</fullName>
    </submittedName>
</protein>
<feature type="transmembrane region" description="Helical" evidence="1">
    <location>
        <begin position="47"/>
        <end position="65"/>
    </location>
</feature>
<evidence type="ECO:0000256" key="1">
    <source>
        <dbReference type="SAM" id="Phobius"/>
    </source>
</evidence>
<keyword evidence="1" id="KW-0472">Membrane</keyword>
<sequence>MVKNKKLSEESDLTILNEYDKITLIPSIKEIIFFVFMIFLWRSENYWFFWILVGLALFVTIYILFDGIVPKRTLIKEELKRRGYSNKWKNLN</sequence>
<organism evidence="2">
    <name type="scientific">viral metagenome</name>
    <dbReference type="NCBI Taxonomy" id="1070528"/>
    <lineage>
        <taxon>unclassified sequences</taxon>
        <taxon>metagenomes</taxon>
        <taxon>organismal metagenomes</taxon>
    </lineage>
</organism>
<gene>
    <name evidence="2" type="ORF">MM415B07121_0002</name>
</gene>
<evidence type="ECO:0000313" key="2">
    <source>
        <dbReference type="EMBL" id="QJA96904.1"/>
    </source>
</evidence>
<reference evidence="2" key="1">
    <citation type="submission" date="2020-03" db="EMBL/GenBank/DDBJ databases">
        <title>The deep terrestrial virosphere.</title>
        <authorList>
            <person name="Holmfeldt K."/>
            <person name="Nilsson E."/>
            <person name="Simone D."/>
            <person name="Lopez-Fernandez M."/>
            <person name="Wu X."/>
            <person name="de Brujin I."/>
            <person name="Lundin D."/>
            <person name="Andersson A."/>
            <person name="Bertilsson S."/>
            <person name="Dopson M."/>
        </authorList>
    </citation>
    <scope>NUCLEOTIDE SEQUENCE</scope>
    <source>
        <strain evidence="2">MM415B07121</strain>
    </source>
</reference>
<feature type="transmembrane region" description="Helical" evidence="1">
    <location>
        <begin position="21"/>
        <end position="41"/>
    </location>
</feature>
<keyword evidence="1" id="KW-1133">Transmembrane helix</keyword>
<dbReference type="EMBL" id="MT143445">
    <property type="protein sequence ID" value="QJA96904.1"/>
    <property type="molecule type" value="Genomic_DNA"/>
</dbReference>
<dbReference type="AlphaFoldDB" id="A0A6M3LTQ5"/>
<accession>A0A6M3LTQ5</accession>